<name>A0A725JG77_SALSE</name>
<evidence type="ECO:0000256" key="3">
    <source>
        <dbReference type="ARBA" id="ARBA00011700"/>
    </source>
</evidence>
<evidence type="ECO:0000256" key="16">
    <source>
        <dbReference type="ARBA" id="ARBA00025694"/>
    </source>
</evidence>
<evidence type="ECO:0000256" key="1">
    <source>
        <dbReference type="ARBA" id="ARBA00004429"/>
    </source>
</evidence>
<evidence type="ECO:0000256" key="11">
    <source>
        <dbReference type="ARBA" id="ARBA00022989"/>
    </source>
</evidence>
<comment type="similarity">
    <text evidence="2 17 18">Belongs to the cytochrome c oxidase subunit 2 family.</text>
</comment>
<dbReference type="Gene3D" id="2.60.40.420">
    <property type="entry name" value="Cupredoxins - blue copper proteins"/>
    <property type="match status" value="1"/>
</dbReference>
<evidence type="ECO:0000259" key="22">
    <source>
        <dbReference type="PROSITE" id="PS50999"/>
    </source>
</evidence>
<dbReference type="PROSITE" id="PS51257">
    <property type="entry name" value="PROKAR_LIPOPROTEIN"/>
    <property type="match status" value="1"/>
</dbReference>
<dbReference type="FunFam" id="2.60.40.420:FF:000008">
    <property type="entry name" value="Ubiquinol oxidase subunit 2"/>
    <property type="match status" value="1"/>
</dbReference>
<keyword evidence="6" id="KW-0997">Cell inner membrane</keyword>
<reference evidence="23" key="1">
    <citation type="journal article" date="2018" name="Genome Biol.">
        <title>SKESA: strategic k-mer extension for scrupulous assemblies.</title>
        <authorList>
            <person name="Souvorov A."/>
            <person name="Agarwala R."/>
            <person name="Lipman D.J."/>
        </authorList>
    </citation>
    <scope>NUCLEOTIDE SEQUENCE</scope>
    <source>
        <strain evidence="23">Salmonella enterica</strain>
    </source>
</reference>
<evidence type="ECO:0000256" key="4">
    <source>
        <dbReference type="ARBA" id="ARBA00022448"/>
    </source>
</evidence>
<comment type="cofactor">
    <cofactor evidence="19">
        <name>Cu cation</name>
        <dbReference type="ChEBI" id="CHEBI:23378"/>
    </cofactor>
    <text evidence="19">Binds a copper A center.</text>
</comment>
<evidence type="ECO:0000256" key="15">
    <source>
        <dbReference type="ARBA" id="ARBA00023288"/>
    </source>
</evidence>
<dbReference type="InterPro" id="IPR036257">
    <property type="entry name" value="Cyt_c_oxidase_su2_TM_sf"/>
</dbReference>
<evidence type="ECO:0000256" key="14">
    <source>
        <dbReference type="ARBA" id="ARBA00023139"/>
    </source>
</evidence>
<evidence type="ECO:0000256" key="2">
    <source>
        <dbReference type="ARBA" id="ARBA00007866"/>
    </source>
</evidence>
<keyword evidence="10 17" id="KW-0249">Electron transport</keyword>
<organism evidence="23">
    <name type="scientific">Salmonella senftenberg</name>
    <dbReference type="NCBI Taxonomy" id="28150"/>
    <lineage>
        <taxon>Bacteria</taxon>
        <taxon>Pseudomonadati</taxon>
        <taxon>Pseudomonadota</taxon>
        <taxon>Gammaproteobacteria</taxon>
        <taxon>Enterobacterales</taxon>
        <taxon>Enterobacteriaceae</taxon>
        <taxon>Salmonella</taxon>
    </lineage>
</organism>
<feature type="transmembrane region" description="Helical" evidence="20">
    <location>
        <begin position="88"/>
        <end position="108"/>
    </location>
</feature>
<dbReference type="InterPro" id="IPR011759">
    <property type="entry name" value="Cyt_c_oxidase_su2_TM_dom"/>
</dbReference>
<reference evidence="23" key="2">
    <citation type="submission" date="2019-04" db="EMBL/GenBank/DDBJ databases">
        <authorList>
            <consortium name="NCBI Pathogen Detection Project"/>
        </authorList>
    </citation>
    <scope>NUCLEOTIDE SEQUENCE</scope>
    <source>
        <strain evidence="23">Salmonella enterica</strain>
    </source>
</reference>
<dbReference type="EMBL" id="DAAQSU010000005">
    <property type="protein sequence ID" value="HAE0720601.1"/>
    <property type="molecule type" value="Genomic_DNA"/>
</dbReference>
<evidence type="ECO:0000313" key="23">
    <source>
        <dbReference type="EMBL" id="HAE0720601.1"/>
    </source>
</evidence>
<dbReference type="PANTHER" id="PTHR22888">
    <property type="entry name" value="CYTOCHROME C OXIDASE, SUBUNIT II"/>
    <property type="match status" value="1"/>
</dbReference>
<evidence type="ECO:0000256" key="9">
    <source>
        <dbReference type="ARBA" id="ARBA00022729"/>
    </source>
</evidence>
<dbReference type="InterPro" id="IPR006333">
    <property type="entry name" value="Cyt_o_ubiquinol_oxidase_su2"/>
</dbReference>
<gene>
    <name evidence="23" type="primary">cyoA</name>
    <name evidence="23" type="ORF">G2801_08060</name>
</gene>
<sequence length="313" mass="34828">MRHHKYKAVMKYLPVITGVLLLSGCQAVLLDPKGQIAIEQRALIITAFCLMLVVVIPVILMAVIFSWKYRASNTAAKYTPDWSHSNKVEAVVWTVPVLIILFLAVLTWKSTHALEPSRPLTSVVKPVEIEVISLDWKWLFIYPQQGIATVNEIVFPVNTPVNFRITSGSVMNGFFIPALGSQIYAMPGMQTRLHLIAGETGTFNGISSSYSGRGFSGMKFKATAVPDNTAFEQWIADVKKSPNMLLCPADFEKLAEPDENHPVEFFSVVDPTLFSYVTQKFKTFNKGAGISDDQFRARNNISLSESRGVDLCF</sequence>
<feature type="domain" description="Cytochrome oxidase subunit II copper A binding" evidence="21">
    <location>
        <begin position="124"/>
        <end position="237"/>
    </location>
</feature>
<comment type="caution">
    <text evidence="23">The sequence shown here is derived from an EMBL/GenBank/DDBJ whole genome shotgun (WGS) entry which is preliminary data.</text>
</comment>
<dbReference type="PROSITE" id="PS50857">
    <property type="entry name" value="COX2_CUA"/>
    <property type="match status" value="1"/>
</dbReference>
<dbReference type="InterPro" id="IPR010514">
    <property type="entry name" value="COX_ARM"/>
</dbReference>
<dbReference type="GO" id="GO:0042773">
    <property type="term" value="P:ATP synthesis coupled electron transport"/>
    <property type="evidence" value="ECO:0007669"/>
    <property type="project" value="TreeGrafter"/>
</dbReference>
<evidence type="ECO:0000256" key="20">
    <source>
        <dbReference type="SAM" id="Phobius"/>
    </source>
</evidence>
<comment type="function">
    <text evidence="16">Cytochrome bo(3) ubiquinol terminal oxidase is the component of the aerobic respiratory chain of E.coli that predominates when cells are grown at high aeration. Has proton pump activity across the membrane in addition to electron transfer, pumping 2 protons/electron.</text>
</comment>
<evidence type="ECO:0000256" key="13">
    <source>
        <dbReference type="ARBA" id="ARBA00023136"/>
    </source>
</evidence>
<dbReference type="InterPro" id="IPR045187">
    <property type="entry name" value="CcO_II"/>
</dbReference>
<comment type="function">
    <text evidence="19">Subunits I and II form the functional core of the enzyme complex. Electrons originating in cytochrome c are transferred via heme a and Cu(A) to the binuclear center formed by heme a3 and Cu(B).</text>
</comment>
<evidence type="ECO:0000256" key="18">
    <source>
        <dbReference type="RuleBase" id="RU000456"/>
    </source>
</evidence>
<protein>
    <recommendedName>
        <fullName evidence="17">Ubiquinol oxidase subunit 2</fullName>
    </recommendedName>
</protein>
<keyword evidence="8 18" id="KW-0812">Transmembrane</keyword>
<dbReference type="InterPro" id="IPR008972">
    <property type="entry name" value="Cupredoxin"/>
</dbReference>
<dbReference type="GO" id="GO:0005886">
    <property type="term" value="C:plasma membrane"/>
    <property type="evidence" value="ECO:0007669"/>
    <property type="project" value="UniProtKB-SubCell"/>
</dbReference>
<accession>A0A725JG77</accession>
<keyword evidence="14" id="KW-0564">Palmitate</keyword>
<dbReference type="NCBIfam" id="TIGR01433">
    <property type="entry name" value="CyoA"/>
    <property type="match status" value="1"/>
</dbReference>
<evidence type="ECO:0000256" key="17">
    <source>
        <dbReference type="PIRNR" id="PIRNR000292"/>
    </source>
</evidence>
<evidence type="ECO:0000256" key="6">
    <source>
        <dbReference type="ARBA" id="ARBA00022519"/>
    </source>
</evidence>
<comment type="subcellular location">
    <subcellularLocation>
        <location evidence="1">Cell inner membrane</location>
        <topology evidence="1">Multi-pass membrane protein</topology>
    </subcellularLocation>
    <subcellularLocation>
        <location evidence="18">Cell membrane</location>
        <topology evidence="18">Multi-pass membrane protein</topology>
    </subcellularLocation>
</comment>
<dbReference type="InterPro" id="IPR002429">
    <property type="entry name" value="CcO_II-like_C"/>
</dbReference>
<keyword evidence="13 17" id="KW-0472">Membrane</keyword>
<dbReference type="InterPro" id="IPR034227">
    <property type="entry name" value="CuRO_UO_II"/>
</dbReference>
<comment type="subunit">
    <text evidence="3">Heterooctamer of two A chains, two B chains, two C chains and two D chains.</text>
</comment>
<dbReference type="Gene3D" id="1.10.287.90">
    <property type="match status" value="1"/>
</dbReference>
<keyword evidence="5 17" id="KW-1003">Cell membrane</keyword>
<keyword evidence="11 20" id="KW-1133">Transmembrane helix</keyword>
<proteinExistence type="inferred from homology"/>
<keyword evidence="19" id="KW-0479">Metal-binding</keyword>
<evidence type="ECO:0000256" key="7">
    <source>
        <dbReference type="ARBA" id="ARBA00022660"/>
    </source>
</evidence>
<feature type="domain" description="Cytochrome oxidase subunit II transmembrane region profile" evidence="22">
    <location>
        <begin position="21"/>
        <end position="118"/>
    </location>
</feature>
<keyword evidence="19" id="KW-0186">Copper</keyword>
<dbReference type="GO" id="GO:0016682">
    <property type="term" value="F:oxidoreductase activity, acting on diphenols and related substances as donors, oxygen as acceptor"/>
    <property type="evidence" value="ECO:0007669"/>
    <property type="project" value="InterPro"/>
</dbReference>
<dbReference type="FunFam" id="1.10.287.90:FF:000002">
    <property type="entry name" value="Ubiquinol oxidase subunit 2"/>
    <property type="match status" value="1"/>
</dbReference>
<keyword evidence="9" id="KW-0732">Signal</keyword>
<dbReference type="GO" id="GO:0004129">
    <property type="term" value="F:cytochrome-c oxidase activity"/>
    <property type="evidence" value="ECO:0007669"/>
    <property type="project" value="UniProtKB-UniRule"/>
</dbReference>
<comment type="catalytic activity">
    <reaction evidence="19">
        <text>4 Fe(II)-[cytochrome c] + O2 + 8 H(+)(in) = 4 Fe(III)-[cytochrome c] + 2 H2O + 4 H(+)(out)</text>
        <dbReference type="Rhea" id="RHEA:11436"/>
        <dbReference type="Rhea" id="RHEA-COMP:10350"/>
        <dbReference type="Rhea" id="RHEA-COMP:14399"/>
        <dbReference type="ChEBI" id="CHEBI:15377"/>
        <dbReference type="ChEBI" id="CHEBI:15378"/>
        <dbReference type="ChEBI" id="CHEBI:15379"/>
        <dbReference type="ChEBI" id="CHEBI:29033"/>
        <dbReference type="ChEBI" id="CHEBI:29034"/>
        <dbReference type="EC" id="7.1.1.9"/>
    </reaction>
</comment>
<dbReference type="Pfam" id="PF02790">
    <property type="entry name" value="COX2_TM"/>
    <property type="match status" value="1"/>
</dbReference>
<dbReference type="CDD" id="cd04212">
    <property type="entry name" value="CuRO_UO_II"/>
    <property type="match status" value="1"/>
</dbReference>
<evidence type="ECO:0000256" key="12">
    <source>
        <dbReference type="ARBA" id="ARBA00023002"/>
    </source>
</evidence>
<keyword evidence="4 17" id="KW-0813">Transport</keyword>
<evidence type="ECO:0000259" key="21">
    <source>
        <dbReference type="PROSITE" id="PS50857"/>
    </source>
</evidence>
<evidence type="ECO:0000256" key="5">
    <source>
        <dbReference type="ARBA" id="ARBA00022475"/>
    </source>
</evidence>
<dbReference type="PROSITE" id="PS50999">
    <property type="entry name" value="COX2_TM"/>
    <property type="match status" value="1"/>
</dbReference>
<dbReference type="SUPFAM" id="SSF49503">
    <property type="entry name" value="Cupredoxins"/>
    <property type="match status" value="1"/>
</dbReference>
<dbReference type="PIRSF" id="PIRSF000292">
    <property type="entry name" value="Ubi_od_II"/>
    <property type="match status" value="1"/>
</dbReference>
<dbReference type="GO" id="GO:0005507">
    <property type="term" value="F:copper ion binding"/>
    <property type="evidence" value="ECO:0007669"/>
    <property type="project" value="InterPro"/>
</dbReference>
<evidence type="ECO:0000256" key="19">
    <source>
        <dbReference type="RuleBase" id="RU004024"/>
    </source>
</evidence>
<dbReference type="AlphaFoldDB" id="A0A725JG77"/>
<dbReference type="GO" id="GO:0009486">
    <property type="term" value="F:cytochrome bo3 ubiquinol oxidase activity"/>
    <property type="evidence" value="ECO:0007669"/>
    <property type="project" value="InterPro"/>
</dbReference>
<keyword evidence="15" id="KW-0449">Lipoprotein</keyword>
<evidence type="ECO:0000256" key="8">
    <source>
        <dbReference type="ARBA" id="ARBA00022692"/>
    </source>
</evidence>
<keyword evidence="12 17" id="KW-0560">Oxidoreductase</keyword>
<evidence type="ECO:0000256" key="10">
    <source>
        <dbReference type="ARBA" id="ARBA00022982"/>
    </source>
</evidence>
<keyword evidence="7 17" id="KW-0679">Respiratory chain</keyword>
<dbReference type="SUPFAM" id="SSF81464">
    <property type="entry name" value="Cytochrome c oxidase subunit II-like, transmembrane region"/>
    <property type="match status" value="1"/>
</dbReference>
<dbReference type="Pfam" id="PF06481">
    <property type="entry name" value="COX_ARM"/>
    <property type="match status" value="1"/>
</dbReference>
<dbReference type="Pfam" id="PF00116">
    <property type="entry name" value="COX2"/>
    <property type="match status" value="1"/>
</dbReference>
<dbReference type="PANTHER" id="PTHR22888:SF18">
    <property type="entry name" value="CYTOCHROME BO(3) UBIQUINOL OXIDASE SUBUNIT 2"/>
    <property type="match status" value="1"/>
</dbReference>
<feature type="transmembrane region" description="Helical" evidence="20">
    <location>
        <begin position="43"/>
        <end position="67"/>
    </location>
</feature>